<keyword evidence="2" id="KW-1185">Reference proteome</keyword>
<evidence type="ECO:0000313" key="1">
    <source>
        <dbReference type="EMBL" id="GBM57301.1"/>
    </source>
</evidence>
<reference evidence="1 2" key="1">
    <citation type="journal article" date="2019" name="Sci. Rep.">
        <title>Orb-weaving spider Araneus ventricosus genome elucidates the spidroin gene catalogue.</title>
        <authorList>
            <person name="Kono N."/>
            <person name="Nakamura H."/>
            <person name="Ohtoshi R."/>
            <person name="Moran D.A.P."/>
            <person name="Shinohara A."/>
            <person name="Yoshida Y."/>
            <person name="Fujiwara M."/>
            <person name="Mori M."/>
            <person name="Tomita M."/>
            <person name="Arakawa K."/>
        </authorList>
    </citation>
    <scope>NUCLEOTIDE SEQUENCE [LARGE SCALE GENOMIC DNA]</scope>
</reference>
<evidence type="ECO:0000313" key="2">
    <source>
        <dbReference type="Proteomes" id="UP000499080"/>
    </source>
</evidence>
<dbReference type="Proteomes" id="UP000499080">
    <property type="component" value="Unassembled WGS sequence"/>
</dbReference>
<organism evidence="1 2">
    <name type="scientific">Araneus ventricosus</name>
    <name type="common">Orbweaver spider</name>
    <name type="synonym">Epeira ventricosa</name>
    <dbReference type="NCBI Taxonomy" id="182803"/>
    <lineage>
        <taxon>Eukaryota</taxon>
        <taxon>Metazoa</taxon>
        <taxon>Ecdysozoa</taxon>
        <taxon>Arthropoda</taxon>
        <taxon>Chelicerata</taxon>
        <taxon>Arachnida</taxon>
        <taxon>Araneae</taxon>
        <taxon>Araneomorphae</taxon>
        <taxon>Entelegynae</taxon>
        <taxon>Araneoidea</taxon>
        <taxon>Araneidae</taxon>
        <taxon>Araneus</taxon>
    </lineage>
</organism>
<comment type="caution">
    <text evidence="1">The sequence shown here is derived from an EMBL/GenBank/DDBJ whole genome shotgun (WGS) entry which is preliminary data.</text>
</comment>
<proteinExistence type="predicted"/>
<dbReference type="AlphaFoldDB" id="A0A4Y2GWK2"/>
<sequence length="101" mass="11550">MRPDSIEVAGKKTLACSEEDGFSAQVVPQPKSYRCHSDFVFVESANWWNSLRSLVHKHRFLRLTSILTIGKNLRKKLRSFAAESLRRKPHHMMSTKAPNGV</sequence>
<name>A0A4Y2GWK2_ARAVE</name>
<protein>
    <submittedName>
        <fullName evidence="1">Uncharacterized protein</fullName>
    </submittedName>
</protein>
<dbReference type="EMBL" id="BGPR01001587">
    <property type="protein sequence ID" value="GBM57301.1"/>
    <property type="molecule type" value="Genomic_DNA"/>
</dbReference>
<gene>
    <name evidence="1" type="ORF">AVEN_115622_1</name>
</gene>
<accession>A0A4Y2GWK2</accession>